<comment type="catalytic activity">
    <reaction evidence="3">
        <text>a sphingomyelin + H2O = phosphocholine + an N-acylsphing-4-enine + H(+)</text>
        <dbReference type="Rhea" id="RHEA:19253"/>
        <dbReference type="ChEBI" id="CHEBI:15377"/>
        <dbReference type="ChEBI" id="CHEBI:15378"/>
        <dbReference type="ChEBI" id="CHEBI:17636"/>
        <dbReference type="ChEBI" id="CHEBI:52639"/>
        <dbReference type="ChEBI" id="CHEBI:295975"/>
        <dbReference type="EC" id="3.1.4.12"/>
    </reaction>
    <physiologicalReaction direction="left-to-right" evidence="3">
        <dbReference type="Rhea" id="RHEA:19254"/>
    </physiologicalReaction>
</comment>
<dbReference type="CDD" id="cd09078">
    <property type="entry name" value="nSMase"/>
    <property type="match status" value="1"/>
</dbReference>
<dbReference type="PANTHER" id="PTHR16320">
    <property type="entry name" value="SPHINGOMYELINASE FAMILY MEMBER"/>
    <property type="match status" value="1"/>
</dbReference>
<feature type="region of interest" description="Disordered" evidence="5">
    <location>
        <begin position="854"/>
        <end position="875"/>
    </location>
</feature>
<feature type="compositionally biased region" description="Basic and acidic residues" evidence="5">
    <location>
        <begin position="594"/>
        <end position="609"/>
    </location>
</feature>
<dbReference type="InterPro" id="IPR038772">
    <property type="entry name" value="Sph/SMPD2-like"/>
</dbReference>
<dbReference type="GO" id="GO:0005576">
    <property type="term" value="C:extracellular region"/>
    <property type="evidence" value="ECO:0007669"/>
    <property type="project" value="InterPro"/>
</dbReference>
<dbReference type="Gene3D" id="3.60.10.10">
    <property type="entry name" value="Endonuclease/exonuclease/phosphatase"/>
    <property type="match status" value="1"/>
</dbReference>
<evidence type="ECO:0000256" key="5">
    <source>
        <dbReference type="SAM" id="MobiDB-lite"/>
    </source>
</evidence>
<feature type="compositionally biased region" description="Basic residues" evidence="5">
    <location>
        <begin position="649"/>
        <end position="658"/>
    </location>
</feature>
<feature type="region of interest" description="Disordered" evidence="5">
    <location>
        <begin position="891"/>
        <end position="956"/>
    </location>
</feature>
<feature type="compositionally biased region" description="Basic and acidic residues" evidence="5">
    <location>
        <begin position="485"/>
        <end position="498"/>
    </location>
</feature>
<dbReference type="AlphaFoldDB" id="C3Y2R9"/>
<dbReference type="InParanoid" id="C3Y2R9"/>
<reference evidence="6" key="1">
    <citation type="journal article" date="2008" name="Nature">
        <title>The amphioxus genome and the evolution of the chordate karyotype.</title>
        <authorList>
            <consortium name="US DOE Joint Genome Institute (JGI-PGF)"/>
            <person name="Putnam N.H."/>
            <person name="Butts T."/>
            <person name="Ferrier D.E.K."/>
            <person name="Furlong R.F."/>
            <person name="Hellsten U."/>
            <person name="Kawashima T."/>
            <person name="Robinson-Rechavi M."/>
            <person name="Shoguchi E."/>
            <person name="Terry A."/>
            <person name="Yu J.-K."/>
            <person name="Benito-Gutierrez E.L."/>
            <person name="Dubchak I."/>
            <person name="Garcia-Fernandez J."/>
            <person name="Gibson-Brown J.J."/>
            <person name="Grigoriev I.V."/>
            <person name="Horton A.C."/>
            <person name="de Jong P.J."/>
            <person name="Jurka J."/>
            <person name="Kapitonov V.V."/>
            <person name="Kohara Y."/>
            <person name="Kuroki Y."/>
            <person name="Lindquist E."/>
            <person name="Lucas S."/>
            <person name="Osoegawa K."/>
            <person name="Pennacchio L.A."/>
            <person name="Salamov A.A."/>
            <person name="Satou Y."/>
            <person name="Sauka-Spengler T."/>
            <person name="Schmutz J."/>
            <person name="Shin-I T."/>
            <person name="Toyoda A."/>
            <person name="Bronner-Fraser M."/>
            <person name="Fujiyama A."/>
            <person name="Holland L.Z."/>
            <person name="Holland P.W.H."/>
            <person name="Satoh N."/>
            <person name="Rokhsar D.S."/>
        </authorList>
    </citation>
    <scope>NUCLEOTIDE SEQUENCE [LARGE SCALE GENOMIC DNA]</scope>
    <source>
        <strain evidence="6">S238N-H82</strain>
        <tissue evidence="6">Testes</tissue>
    </source>
</reference>
<feature type="region of interest" description="Disordered" evidence="5">
    <location>
        <begin position="757"/>
        <end position="788"/>
    </location>
</feature>
<protein>
    <recommendedName>
        <fullName evidence="1">sphingomyelin phosphodiesterase</fullName>
        <ecNumber evidence="1">3.1.4.12</ecNumber>
    </recommendedName>
</protein>
<feature type="compositionally biased region" description="Polar residues" evidence="5">
    <location>
        <begin position="926"/>
        <end position="950"/>
    </location>
</feature>
<dbReference type="EMBL" id="GG666482">
    <property type="protein sequence ID" value="EEN65331.1"/>
    <property type="molecule type" value="Genomic_DNA"/>
</dbReference>
<feature type="compositionally biased region" description="Low complexity" evidence="5">
    <location>
        <begin position="663"/>
        <end position="680"/>
    </location>
</feature>
<comment type="catalytic activity">
    <reaction evidence="4">
        <text>N-(hexadecanoyl)-sphing-4-enine-1-phosphocholine + H2O = N-hexadecanoylsphing-4-enine + phosphocholine + H(+)</text>
        <dbReference type="Rhea" id="RHEA:45644"/>
        <dbReference type="ChEBI" id="CHEBI:15377"/>
        <dbReference type="ChEBI" id="CHEBI:15378"/>
        <dbReference type="ChEBI" id="CHEBI:72959"/>
        <dbReference type="ChEBI" id="CHEBI:78646"/>
        <dbReference type="ChEBI" id="CHEBI:295975"/>
    </reaction>
    <physiologicalReaction direction="left-to-right" evidence="4">
        <dbReference type="Rhea" id="RHEA:45645"/>
    </physiologicalReaction>
</comment>
<feature type="region of interest" description="Disordered" evidence="5">
    <location>
        <begin position="485"/>
        <end position="610"/>
    </location>
</feature>
<dbReference type="EC" id="3.1.4.12" evidence="1"/>
<feature type="region of interest" description="Disordered" evidence="5">
    <location>
        <begin position="702"/>
        <end position="723"/>
    </location>
</feature>
<evidence type="ECO:0000256" key="3">
    <source>
        <dbReference type="ARBA" id="ARBA00047268"/>
    </source>
</evidence>
<feature type="region of interest" description="Disordered" evidence="5">
    <location>
        <begin position="649"/>
        <end position="683"/>
    </location>
</feature>
<dbReference type="FunFam" id="3.60.10.10:FF:000229">
    <property type="entry name" value="Uncharacterized protein"/>
    <property type="match status" value="1"/>
</dbReference>
<feature type="compositionally biased region" description="Basic and acidic residues" evidence="5">
    <location>
        <begin position="910"/>
        <end position="925"/>
    </location>
</feature>
<evidence type="ECO:0000313" key="6">
    <source>
        <dbReference type="EMBL" id="EEN65331.1"/>
    </source>
</evidence>
<dbReference type="GO" id="GO:0004767">
    <property type="term" value="F:sphingomyelin phosphodiesterase activity"/>
    <property type="evidence" value="ECO:0007669"/>
    <property type="project" value="UniProtKB-EC"/>
</dbReference>
<proteinExistence type="predicted"/>
<evidence type="ECO:0000256" key="2">
    <source>
        <dbReference type="ARBA" id="ARBA00022801"/>
    </source>
</evidence>
<keyword evidence="2" id="KW-0378">Hydrolase</keyword>
<sequence>MKAQVMPCDRLYPAGLPAVVAVLSSVLLAPGVWTIDVLLSAYILTTPERQEVFYSDASRRLTKELLKCYGYVISDVGICSFTNKWGLNSGLLIASKYPILAAEFKPFRVKTKQDVYVAKGLMMIKIHLGTSHGRDVMGYVATTHLQAYQGTRPVQTTQLTLMQTWLQEFRLSTKTGNETVAIDVVCGDFNFDNMSPGTEMRQVVLYDEAISTPERMAATLRQRHLQGRYLLDATVRNPTMDMVWEEEKAVRHDEDDVPETSGRVRVDKVLYRTDALGGGCTVQHDLLSDGRIEDDLPHLGTYQLLDEDTVAKVVCLNTKLAEVLWNFRYHHSVSESSDGTMSTAAPVTNVTSAAVVPWIQTVPAVFTILGCIFLVATILICLNLTFCKAWWERTCSCCGRTGFEKVVDEDEVKGTLWIPGGDVTRVQNKRSTDIYRAPLVDEAWQDGGQSSRLDGHDGHTEEDLRGLVMAAGVKGSRFSLRSGLRHDDVSRPASRNDVRANSTELIDLEEEETVGPIRPDTAGSLRPGTAGSLRPDTAGSLRPGTADSIRSFTASSLRPDTAGSLRPDTAGSLRSDTGRSSARLRRPVSAGSEGRPETAEERWGRKPDGLVEEEERQKLLATLPLRQREELQHVTSLVEVRSRVERWKNKKRMKRRQHKVEPGVTSVDTVSTSSDTLSSGSDDHLHNVRDQWVGSRHLLSSTTLDTTDSPTLTPGSASTSVRSARSIEIEPIQNGHQLASFGAKSPPKTSASNRLEIISEDDSLASRVGRTTDTHVRPTHGRRSKPMSTLSMTSWAEYRQWAASVSSRRPGAGASRQSRLTDDTVLPRSGGSRGSTTPTVYRYSFRGSDLLTRHTSKGRTAIPFPEQSLTDLPDLLPGTADISKTAGKDRFGWVNDIPIPKDPVSPPVRGGRDDLGSETSSRDNEGTTQSRTRAPPSVGSTQNYTPSFNFRQPEPT</sequence>
<evidence type="ECO:0000256" key="1">
    <source>
        <dbReference type="ARBA" id="ARBA00012369"/>
    </source>
</evidence>
<dbReference type="InterPro" id="IPR017766">
    <property type="entry name" value="Sphingomyelinase/PLipase_C"/>
</dbReference>
<feature type="region of interest" description="Disordered" evidence="5">
    <location>
        <begin position="806"/>
        <end position="841"/>
    </location>
</feature>
<dbReference type="InterPro" id="IPR036691">
    <property type="entry name" value="Endo/exonu/phosph_ase_sf"/>
</dbReference>
<dbReference type="SUPFAM" id="SSF56219">
    <property type="entry name" value="DNase I-like"/>
    <property type="match status" value="1"/>
</dbReference>
<dbReference type="PANTHER" id="PTHR16320:SF1">
    <property type="entry name" value="SPHINGOMYELINASE DDB_G0288017"/>
    <property type="match status" value="1"/>
</dbReference>
<organism>
    <name type="scientific">Branchiostoma floridae</name>
    <name type="common">Florida lancelet</name>
    <name type="synonym">Amphioxus</name>
    <dbReference type="NCBI Taxonomy" id="7739"/>
    <lineage>
        <taxon>Eukaryota</taxon>
        <taxon>Metazoa</taxon>
        <taxon>Chordata</taxon>
        <taxon>Cephalochordata</taxon>
        <taxon>Leptocardii</taxon>
        <taxon>Amphioxiformes</taxon>
        <taxon>Branchiostomatidae</taxon>
        <taxon>Branchiostoma</taxon>
    </lineage>
</organism>
<feature type="compositionally biased region" description="Low complexity" evidence="5">
    <location>
        <begin position="702"/>
        <end position="714"/>
    </location>
</feature>
<name>C3Y2R9_BRAFL</name>
<feature type="compositionally biased region" description="Polar residues" evidence="5">
    <location>
        <begin position="548"/>
        <end position="558"/>
    </location>
</feature>
<evidence type="ECO:0000256" key="4">
    <source>
        <dbReference type="ARBA" id="ARBA00049371"/>
    </source>
</evidence>
<gene>
    <name evidence="6" type="ORF">BRAFLDRAFT_86760</name>
</gene>
<accession>C3Y2R9</accession>